<organism evidence="2 3">
    <name type="scientific">Streptomyces capoamus</name>
    <dbReference type="NCBI Taxonomy" id="68183"/>
    <lineage>
        <taxon>Bacteria</taxon>
        <taxon>Bacillati</taxon>
        <taxon>Actinomycetota</taxon>
        <taxon>Actinomycetes</taxon>
        <taxon>Kitasatosporales</taxon>
        <taxon>Streptomycetaceae</taxon>
        <taxon>Streptomyces</taxon>
    </lineage>
</organism>
<comment type="caution">
    <text evidence="2">The sequence shown here is derived from an EMBL/GenBank/DDBJ whole genome shotgun (WGS) entry which is preliminary data.</text>
</comment>
<dbReference type="Proteomes" id="UP000619355">
    <property type="component" value="Unassembled WGS sequence"/>
</dbReference>
<accession>A0A919C075</accession>
<keyword evidence="1" id="KW-1133">Transmembrane helix</keyword>
<proteinExistence type="predicted"/>
<keyword evidence="1" id="KW-0812">Transmembrane</keyword>
<name>A0A919C075_9ACTN</name>
<dbReference type="EMBL" id="BNBF01000002">
    <property type="protein sequence ID" value="GHG37982.1"/>
    <property type="molecule type" value="Genomic_DNA"/>
</dbReference>
<keyword evidence="3" id="KW-1185">Reference proteome</keyword>
<protein>
    <submittedName>
        <fullName evidence="2">Uncharacterized protein</fullName>
    </submittedName>
</protein>
<evidence type="ECO:0000313" key="3">
    <source>
        <dbReference type="Proteomes" id="UP000619355"/>
    </source>
</evidence>
<evidence type="ECO:0000256" key="1">
    <source>
        <dbReference type="SAM" id="Phobius"/>
    </source>
</evidence>
<evidence type="ECO:0000313" key="2">
    <source>
        <dbReference type="EMBL" id="GHG37982.1"/>
    </source>
</evidence>
<sequence>MGTPKGDIVEVRHAPGDPRRVVLAEDTGRGTVAALLAVPGAATLFTLWAGGAYLRDRRSRGPAQAT</sequence>
<feature type="transmembrane region" description="Helical" evidence="1">
    <location>
        <begin position="32"/>
        <end position="54"/>
    </location>
</feature>
<gene>
    <name evidence="2" type="ORF">GCM10018980_10300</name>
</gene>
<reference evidence="3" key="1">
    <citation type="journal article" date="2019" name="Int. J. Syst. Evol. Microbiol.">
        <title>The Global Catalogue of Microorganisms (GCM) 10K type strain sequencing project: providing services to taxonomists for standard genome sequencing and annotation.</title>
        <authorList>
            <consortium name="The Broad Institute Genomics Platform"/>
            <consortium name="The Broad Institute Genome Sequencing Center for Infectious Disease"/>
            <person name="Wu L."/>
            <person name="Ma J."/>
        </authorList>
    </citation>
    <scope>NUCLEOTIDE SEQUENCE [LARGE SCALE GENOMIC DNA]</scope>
    <source>
        <strain evidence="3">JCM 4253</strain>
    </source>
</reference>
<dbReference type="AlphaFoldDB" id="A0A919C075"/>
<keyword evidence="1" id="KW-0472">Membrane</keyword>